<accession>A0ABM0JFQ3</accession>
<gene>
    <name evidence="2" type="primary">LOC101856870</name>
</gene>
<name>A0ABM0JFQ3_APLCA</name>
<protein>
    <submittedName>
        <fullName evidence="2">Zinc finger BED domain-containing protein 5</fullName>
    </submittedName>
</protein>
<dbReference type="RefSeq" id="XP_005092620.1">
    <property type="nucleotide sequence ID" value="XM_005092563.1"/>
</dbReference>
<dbReference type="PANTHER" id="PTHR37162:SF10">
    <property type="entry name" value="DUF4371 DOMAIN-CONTAINING PROTEIN"/>
    <property type="match status" value="1"/>
</dbReference>
<keyword evidence="1" id="KW-1185">Reference proteome</keyword>
<evidence type="ECO:0000313" key="1">
    <source>
        <dbReference type="Proteomes" id="UP000694888"/>
    </source>
</evidence>
<dbReference type="GeneID" id="101856870"/>
<proteinExistence type="predicted"/>
<organism evidence="1 2">
    <name type="scientific">Aplysia californica</name>
    <name type="common">California sea hare</name>
    <dbReference type="NCBI Taxonomy" id="6500"/>
    <lineage>
        <taxon>Eukaryota</taxon>
        <taxon>Metazoa</taxon>
        <taxon>Spiralia</taxon>
        <taxon>Lophotrochozoa</taxon>
        <taxon>Mollusca</taxon>
        <taxon>Gastropoda</taxon>
        <taxon>Heterobranchia</taxon>
        <taxon>Euthyneura</taxon>
        <taxon>Tectipleura</taxon>
        <taxon>Aplysiida</taxon>
        <taxon>Aplysioidea</taxon>
        <taxon>Aplysiidae</taxon>
        <taxon>Aplysia</taxon>
    </lineage>
</organism>
<sequence length="175" mass="19474">MVKYIAKIHKDTLMERMKTSPFSPATDGSSDSNVKLYPIVVRTLNVKICEVHSEVASLPVLDVSGTGENIFNLLDALLQEGDIPWTNCVSFDCDNASVMTGVHKGVFSFIKKKNPECFLSGCTLHLVHLAAEKAADKLPSSPADLLVDIYYHMKKSSVRQMNLGKYQEYYGKEQQ</sequence>
<dbReference type="Proteomes" id="UP000694888">
    <property type="component" value="Unplaced"/>
</dbReference>
<reference evidence="2" key="1">
    <citation type="submission" date="2025-08" db="UniProtKB">
        <authorList>
            <consortium name="RefSeq"/>
        </authorList>
    </citation>
    <scope>IDENTIFICATION</scope>
</reference>
<evidence type="ECO:0000313" key="2">
    <source>
        <dbReference type="RefSeq" id="XP_005092620.1"/>
    </source>
</evidence>
<dbReference type="PANTHER" id="PTHR37162">
    <property type="entry name" value="HAT FAMILY DIMERISATION DOMAINCONTAINING PROTEIN-RELATED"/>
    <property type="match status" value="1"/>
</dbReference>